<feature type="region of interest" description="Disordered" evidence="2">
    <location>
        <begin position="130"/>
        <end position="174"/>
    </location>
</feature>
<gene>
    <name evidence="4" type="ORF">AARAC_011722</name>
</gene>
<feature type="domain" description="Roadblock/LAMTOR2" evidence="3">
    <location>
        <begin position="21"/>
        <end position="200"/>
    </location>
</feature>
<feature type="compositionally biased region" description="Acidic residues" evidence="2">
    <location>
        <begin position="161"/>
        <end position="173"/>
    </location>
</feature>
<evidence type="ECO:0000313" key="5">
    <source>
        <dbReference type="Proteomes" id="UP000231358"/>
    </source>
</evidence>
<reference evidence="4 5" key="1">
    <citation type="submission" date="2017-05" db="EMBL/GenBank/DDBJ databases">
        <title>Genome sequence for an aflatoxigenic pathogen of Argentinian peanut, Aspergillus arachidicola.</title>
        <authorList>
            <person name="Moore G."/>
            <person name="Beltz S.B."/>
            <person name="Mack B.M."/>
        </authorList>
    </citation>
    <scope>NUCLEOTIDE SEQUENCE [LARGE SCALE GENOMIC DNA]</scope>
    <source>
        <strain evidence="4 5">CBS 117610</strain>
    </source>
</reference>
<dbReference type="EMBL" id="NEXV01000643">
    <property type="protein sequence ID" value="PIG79934.1"/>
    <property type="molecule type" value="Genomic_DNA"/>
</dbReference>
<dbReference type="AlphaFoldDB" id="A0A2G7FH48"/>
<dbReference type="SUPFAM" id="SSF103196">
    <property type="entry name" value="Roadblock/LC7 domain"/>
    <property type="match status" value="1"/>
</dbReference>
<proteinExistence type="inferred from homology"/>
<sequence length="216" mass="22829">MAHTTAVGAPFFSSAQIPQHVTSLLSHLTSRPGVQSTFILSRKDGTIIQSTGLLATKPAGNSSPNVSQVDPAAEEQSEDTMTPAESPTPSTPSSATTPNRQTSYQPSRAEALAARIFAFVSSASDLSMSLSRPLNENTHGSKTDSNGLQEGLGNGTSRDDGDGEASEREDDDEVKLLRLRTKKHEIVVVPDKKYLLCVVHDAAHPAGHASAGLRSR</sequence>
<protein>
    <recommendedName>
        <fullName evidence="3">Roadblock/LAMTOR2 domain-containing protein</fullName>
    </recommendedName>
</protein>
<organism evidence="4 5">
    <name type="scientific">Aspergillus arachidicola</name>
    <dbReference type="NCBI Taxonomy" id="656916"/>
    <lineage>
        <taxon>Eukaryota</taxon>
        <taxon>Fungi</taxon>
        <taxon>Dikarya</taxon>
        <taxon>Ascomycota</taxon>
        <taxon>Pezizomycotina</taxon>
        <taxon>Eurotiomycetes</taxon>
        <taxon>Eurotiomycetidae</taxon>
        <taxon>Eurotiales</taxon>
        <taxon>Aspergillaceae</taxon>
        <taxon>Aspergillus</taxon>
        <taxon>Aspergillus subgen. Circumdati</taxon>
    </lineage>
</organism>
<feature type="compositionally biased region" description="Low complexity" evidence="2">
    <location>
        <begin position="82"/>
        <end position="98"/>
    </location>
</feature>
<comment type="caution">
    <text evidence="4">The sequence shown here is derived from an EMBL/GenBank/DDBJ whole genome shotgun (WGS) entry which is preliminary data.</text>
</comment>
<comment type="similarity">
    <text evidence="1">Belongs to the GAMAD family.</text>
</comment>
<dbReference type="Gene3D" id="3.30.450.30">
    <property type="entry name" value="Dynein light chain 2a, cytoplasmic"/>
    <property type="match status" value="1"/>
</dbReference>
<evidence type="ECO:0000256" key="2">
    <source>
        <dbReference type="SAM" id="MobiDB-lite"/>
    </source>
</evidence>
<dbReference type="Proteomes" id="UP000231358">
    <property type="component" value="Unassembled WGS sequence"/>
</dbReference>
<feature type="region of interest" description="Disordered" evidence="2">
    <location>
        <begin position="53"/>
        <end position="107"/>
    </location>
</feature>
<accession>A0A2G7FH48</accession>
<name>A0A2G7FH48_9EURO</name>
<keyword evidence="5" id="KW-1185">Reference proteome</keyword>
<evidence type="ECO:0000313" key="4">
    <source>
        <dbReference type="EMBL" id="PIG79934.1"/>
    </source>
</evidence>
<evidence type="ECO:0000256" key="1">
    <source>
        <dbReference type="ARBA" id="ARBA00007191"/>
    </source>
</evidence>
<dbReference type="InterPro" id="IPR004942">
    <property type="entry name" value="Roadblock/LAMTOR2_dom"/>
</dbReference>
<feature type="compositionally biased region" description="Polar residues" evidence="2">
    <location>
        <begin position="53"/>
        <end position="68"/>
    </location>
</feature>
<dbReference type="PANTHER" id="PTHR10779">
    <property type="entry name" value="DYNEIN LIGHT CHAIN ROADBLOCK"/>
    <property type="match status" value="1"/>
</dbReference>
<feature type="compositionally biased region" description="Polar residues" evidence="2">
    <location>
        <begin position="132"/>
        <end position="148"/>
    </location>
</feature>
<dbReference type="SMART" id="SM00960">
    <property type="entry name" value="Robl_LC7"/>
    <property type="match status" value="1"/>
</dbReference>
<evidence type="ECO:0000259" key="3">
    <source>
        <dbReference type="SMART" id="SM00960"/>
    </source>
</evidence>
<dbReference type="STRING" id="656916.A0A2G7FH48"/>